<dbReference type="GO" id="GO:0032259">
    <property type="term" value="P:methylation"/>
    <property type="evidence" value="ECO:0007669"/>
    <property type="project" value="UniProtKB-KW"/>
</dbReference>
<evidence type="ECO:0000256" key="7">
    <source>
        <dbReference type="ARBA" id="ARBA00022692"/>
    </source>
</evidence>
<evidence type="ECO:0000256" key="9">
    <source>
        <dbReference type="ARBA" id="ARBA00023136"/>
    </source>
</evidence>
<feature type="transmembrane region" description="Helical" evidence="10">
    <location>
        <begin position="95"/>
        <end position="113"/>
    </location>
</feature>
<evidence type="ECO:0000256" key="2">
    <source>
        <dbReference type="ARBA" id="ARBA00009140"/>
    </source>
</evidence>
<evidence type="ECO:0000256" key="6">
    <source>
        <dbReference type="ARBA" id="ARBA00022691"/>
    </source>
</evidence>
<accession>A0A2P2JLI8</accession>
<evidence type="ECO:0000256" key="8">
    <source>
        <dbReference type="ARBA" id="ARBA00022989"/>
    </source>
</evidence>
<dbReference type="Gene3D" id="1.20.120.1630">
    <property type="match status" value="1"/>
</dbReference>
<dbReference type="PANTHER" id="PTHR12714">
    <property type="entry name" value="PROTEIN-S ISOPRENYLCYSTEINE O-METHYLTRANSFERASE"/>
    <property type="match status" value="1"/>
</dbReference>
<evidence type="ECO:0000256" key="1">
    <source>
        <dbReference type="ARBA" id="ARBA00004141"/>
    </source>
</evidence>
<keyword evidence="7 10" id="KW-0812">Transmembrane</keyword>
<keyword evidence="6 10" id="KW-0949">S-adenosyl-L-methionine</keyword>
<comment type="caution">
    <text evidence="10">Lacks conserved residue(s) required for the propagation of feature annotation.</text>
</comment>
<evidence type="ECO:0000256" key="3">
    <source>
        <dbReference type="ARBA" id="ARBA00012151"/>
    </source>
</evidence>
<comment type="cofactor">
    <cofactor evidence="10">
        <name>Zn(2+)</name>
        <dbReference type="ChEBI" id="CHEBI:29105"/>
    </cofactor>
    <text evidence="10">Divalent metal cations. Probably Zn(2+).</text>
</comment>
<reference evidence="11" key="1">
    <citation type="submission" date="2018-02" db="EMBL/GenBank/DDBJ databases">
        <title>Rhizophora mucronata_Transcriptome.</title>
        <authorList>
            <person name="Meera S.P."/>
            <person name="Sreeshan A."/>
            <person name="Augustine A."/>
        </authorList>
    </citation>
    <scope>NUCLEOTIDE SEQUENCE</scope>
    <source>
        <tissue evidence="11">Leaf</tissue>
    </source>
</reference>
<protein>
    <recommendedName>
        <fullName evidence="3 10">Protein-S-isoprenylcysteine O-methyltransferase</fullName>
        <ecNumber evidence="3 10">2.1.1.100</ecNumber>
    </recommendedName>
</protein>
<proteinExistence type="inferred from homology"/>
<organism evidence="11">
    <name type="scientific">Rhizophora mucronata</name>
    <name type="common">Asiatic mangrove</name>
    <dbReference type="NCBI Taxonomy" id="61149"/>
    <lineage>
        <taxon>Eukaryota</taxon>
        <taxon>Viridiplantae</taxon>
        <taxon>Streptophyta</taxon>
        <taxon>Embryophyta</taxon>
        <taxon>Tracheophyta</taxon>
        <taxon>Spermatophyta</taxon>
        <taxon>Magnoliopsida</taxon>
        <taxon>eudicotyledons</taxon>
        <taxon>Gunneridae</taxon>
        <taxon>Pentapetalae</taxon>
        <taxon>rosids</taxon>
        <taxon>fabids</taxon>
        <taxon>Malpighiales</taxon>
        <taxon>Rhizophoraceae</taxon>
        <taxon>Rhizophora</taxon>
    </lineage>
</organism>
<keyword evidence="5" id="KW-0808">Transferase</keyword>
<dbReference type="GO" id="GO:0004671">
    <property type="term" value="F:protein C-terminal S-isoprenylcysteine carboxyl O-methyltransferase activity"/>
    <property type="evidence" value="ECO:0007669"/>
    <property type="project" value="UniProtKB-EC"/>
</dbReference>
<keyword evidence="4 10" id="KW-0489">Methyltransferase</keyword>
<keyword evidence="9 10" id="KW-0472">Membrane</keyword>
<dbReference type="EMBL" id="GGEC01013862">
    <property type="protein sequence ID" value="MBW94345.1"/>
    <property type="molecule type" value="Transcribed_RNA"/>
</dbReference>
<dbReference type="InterPro" id="IPR025770">
    <property type="entry name" value="PPMT_MeTrfase"/>
</dbReference>
<dbReference type="GO" id="GO:0005789">
    <property type="term" value="C:endoplasmic reticulum membrane"/>
    <property type="evidence" value="ECO:0007669"/>
    <property type="project" value="UniProtKB-SubCell"/>
</dbReference>
<dbReference type="InterPro" id="IPR007269">
    <property type="entry name" value="ICMT_MeTrfase"/>
</dbReference>
<comment type="catalytic activity">
    <reaction evidence="10">
        <text>[protein]-C-terminal S-[(2E,6E)-farnesyl]-L-cysteine + S-adenosyl-L-methionine = [protein]-C-terminal S-[(2E,6E)-farnesyl]-L-cysteine methyl ester + S-adenosyl-L-homocysteine</text>
        <dbReference type="Rhea" id="RHEA:21672"/>
        <dbReference type="Rhea" id="RHEA-COMP:12125"/>
        <dbReference type="Rhea" id="RHEA-COMP:12126"/>
        <dbReference type="ChEBI" id="CHEBI:57856"/>
        <dbReference type="ChEBI" id="CHEBI:59789"/>
        <dbReference type="ChEBI" id="CHEBI:90510"/>
        <dbReference type="ChEBI" id="CHEBI:90511"/>
        <dbReference type="EC" id="2.1.1.100"/>
    </reaction>
</comment>
<feature type="transmembrane region" description="Helical" evidence="10">
    <location>
        <begin position="179"/>
        <end position="204"/>
    </location>
</feature>
<evidence type="ECO:0000256" key="10">
    <source>
        <dbReference type="RuleBase" id="RU362022"/>
    </source>
</evidence>
<dbReference type="AlphaFoldDB" id="A0A2P2JLI8"/>
<evidence type="ECO:0000256" key="4">
    <source>
        <dbReference type="ARBA" id="ARBA00022603"/>
    </source>
</evidence>
<comment type="similarity">
    <text evidence="2 10">Belongs to the class VI-like SAM-binding methyltransferase superfamily. Isoprenylcysteine carboxyl methyltransferase family.</text>
</comment>
<name>A0A2P2JLI8_RHIMU</name>
<dbReference type="EC" id="2.1.1.100" evidence="3 10"/>
<dbReference type="PANTHER" id="PTHR12714:SF9">
    <property type="entry name" value="PROTEIN-S-ISOPRENYLCYSTEINE O-METHYLTRANSFERASE"/>
    <property type="match status" value="1"/>
</dbReference>
<dbReference type="Pfam" id="PF04140">
    <property type="entry name" value="ICMT"/>
    <property type="match status" value="1"/>
</dbReference>
<evidence type="ECO:0000256" key="5">
    <source>
        <dbReference type="ARBA" id="ARBA00022679"/>
    </source>
</evidence>
<comment type="subcellular location">
    <subcellularLocation>
        <location evidence="10">Endoplasmic reticulum membrane</location>
        <topology evidence="10">Multi-pass membrane protein</topology>
    </subcellularLocation>
    <subcellularLocation>
        <location evidence="1">Membrane</location>
        <topology evidence="1">Multi-pass membrane protein</topology>
    </subcellularLocation>
</comment>
<dbReference type="PROSITE" id="PS51564">
    <property type="entry name" value="SAM_ICMT"/>
    <property type="match status" value="1"/>
</dbReference>
<keyword evidence="10" id="KW-0256">Endoplasmic reticulum</keyword>
<keyword evidence="8 10" id="KW-1133">Transmembrane helix</keyword>
<sequence length="241" mass="27995">MMCSTWFQVIHRKFLHPSHLPRLQHIVELYLYVETRIGSLYLTNMTEIFSSTCCRQLSQMLLAVIFFNSSEYLLAVAIHGRSNVTLKSLLISKNYLLAMAFSVLEYFVEIILFPGWKELWWISNVGLALVVIGETIRKVAIITAGQAFTHVIKIYHEEHHELVTHGIYRFVRHPSYCGFFIWSVATQIMLCNPVSTAAFAFVAWRFFAQRIPNEEYFLMQFFGSKYEAYARQTPSGVPFVK</sequence>
<evidence type="ECO:0000313" key="11">
    <source>
        <dbReference type="EMBL" id="MBW94345.1"/>
    </source>
</evidence>